<dbReference type="InterPro" id="IPR006047">
    <property type="entry name" value="GH13_cat_dom"/>
</dbReference>
<dbReference type="InterPro" id="IPR017853">
    <property type="entry name" value="GH"/>
</dbReference>
<dbReference type="GO" id="GO:0047669">
    <property type="term" value="F:amylosucrase activity"/>
    <property type="evidence" value="ECO:0007669"/>
    <property type="project" value="InterPro"/>
</dbReference>
<dbReference type="InterPro" id="IPR044077">
    <property type="entry name" value="Amylosucrase"/>
</dbReference>
<gene>
    <name evidence="2" type="ORF">H9L09_08075</name>
</gene>
<sequence>MSTPAEHTVRTRPADARDAAFAARLDALWPDVLRTLQPLYGDHADFPGLLDRLRTVLATAHAERSPRLRALDERRLVTPDWFQRTDMLGYVCYTDRFAGTLSDLPGRIEYLRELGASYLHLMPLLTPRQGPNDGGYAVADYRSVDPRVGTVDDLRAVADALHEDGISLVLDLVCNHTAREHEWATKAIAGDPAYLAYYRSYPDRTEPDRWERTLPEVFPDFAPGNFTWVPELDRWVWTTFNDYQWDLDYTNPDVFVEMLEVICYLANLGVDVVRLDAVAFMWKRMGTNCQNQPEVHLILQAWRALSRVVAPATILLAEAIVSPEDLVGYLGQGEGAGKECELAYHNVLMVTLWSALAEQNAVLLTSTVQAMPQIPPSSAWLTYARLHDDIGWAITDENAGAVGLDAFAHRSFLSDFYSGGFPGSFARGAVFQENPRTGDRRISGSLASLAGLEAALEARAGGDPQGEELVDAAVARILLLHHLILTFGGIPLVNMGDEIGMCNDWSYADDPDHAEDNRWLHRPRMDWDDAVRRHDPSTVEGRIFTELRRLVALRAATPQLHAQARTEALWSGNPRVFALLRDSARGQVLVVANVSPHPTTYDLPDGWGSVIDLVSDERAEGSAGLRPYQVRWLRRL</sequence>
<name>A0A7G9RFA9_9ACTN</name>
<reference evidence="2 3" key="1">
    <citation type="submission" date="2020-08" db="EMBL/GenBank/DDBJ databases">
        <title>Genome sequence of Nocardioides mesophilus KACC 16243T.</title>
        <authorList>
            <person name="Hyun D.-W."/>
            <person name="Bae J.-W."/>
        </authorList>
    </citation>
    <scope>NUCLEOTIDE SEQUENCE [LARGE SCALE GENOMIC DNA]</scope>
    <source>
        <strain evidence="2 3">KACC 16243</strain>
    </source>
</reference>
<dbReference type="SMART" id="SM00642">
    <property type="entry name" value="Aamy"/>
    <property type="match status" value="1"/>
</dbReference>
<dbReference type="Pfam" id="PF00128">
    <property type="entry name" value="Alpha-amylase"/>
    <property type="match status" value="1"/>
</dbReference>
<dbReference type="Gene3D" id="3.90.400.10">
    <property type="entry name" value="Oligo-1,6-glucosidase, Domain 2"/>
    <property type="match status" value="1"/>
</dbReference>
<dbReference type="Gene3D" id="3.20.20.80">
    <property type="entry name" value="Glycosidases"/>
    <property type="match status" value="1"/>
</dbReference>
<dbReference type="GO" id="GO:0016798">
    <property type="term" value="F:hydrolase activity, acting on glycosyl bonds"/>
    <property type="evidence" value="ECO:0007669"/>
    <property type="project" value="UniProtKB-KW"/>
</dbReference>
<dbReference type="RefSeq" id="WP_187580124.1">
    <property type="nucleotide sequence ID" value="NZ_CP060713.1"/>
</dbReference>
<dbReference type="PANTHER" id="PTHR10357:SF213">
    <property type="entry name" value="ALPHA AMYLASE CATALYTIC REGION"/>
    <property type="match status" value="1"/>
</dbReference>
<dbReference type="InterPro" id="IPR045857">
    <property type="entry name" value="O16G_dom_2"/>
</dbReference>
<proteinExistence type="predicted"/>
<dbReference type="Gene3D" id="1.10.1740.10">
    <property type="match status" value="1"/>
</dbReference>
<accession>A0A7G9RFA9</accession>
<dbReference type="Proteomes" id="UP000515947">
    <property type="component" value="Chromosome"/>
</dbReference>
<dbReference type="EMBL" id="CP060713">
    <property type="protein sequence ID" value="QNN54284.1"/>
    <property type="molecule type" value="Genomic_DNA"/>
</dbReference>
<dbReference type="SUPFAM" id="SSF51011">
    <property type="entry name" value="Glycosyl hydrolase domain"/>
    <property type="match status" value="1"/>
</dbReference>
<dbReference type="GO" id="GO:0005975">
    <property type="term" value="P:carbohydrate metabolic process"/>
    <property type="evidence" value="ECO:0007669"/>
    <property type="project" value="InterPro"/>
</dbReference>
<dbReference type="CDD" id="cd11324">
    <property type="entry name" value="AmyAc_Amylosucrase"/>
    <property type="match status" value="1"/>
</dbReference>
<evidence type="ECO:0000313" key="3">
    <source>
        <dbReference type="Proteomes" id="UP000515947"/>
    </source>
</evidence>
<dbReference type="AlphaFoldDB" id="A0A7G9RFA9"/>
<feature type="domain" description="Glycosyl hydrolase family 13 catalytic" evidence="1">
    <location>
        <begin position="93"/>
        <end position="554"/>
    </location>
</feature>
<evidence type="ECO:0000313" key="2">
    <source>
        <dbReference type="EMBL" id="QNN54284.1"/>
    </source>
</evidence>
<dbReference type="PANTHER" id="PTHR10357">
    <property type="entry name" value="ALPHA-AMYLASE FAMILY MEMBER"/>
    <property type="match status" value="1"/>
</dbReference>
<dbReference type="InterPro" id="IPR013780">
    <property type="entry name" value="Glyco_hydro_b"/>
</dbReference>
<protein>
    <submittedName>
        <fullName evidence="2">DUF3459 domain-containing protein</fullName>
    </submittedName>
</protein>
<dbReference type="KEGG" id="nmes:H9L09_08075"/>
<organism evidence="2 3">
    <name type="scientific">Nocardioides mesophilus</name>
    <dbReference type="NCBI Taxonomy" id="433659"/>
    <lineage>
        <taxon>Bacteria</taxon>
        <taxon>Bacillati</taxon>
        <taxon>Actinomycetota</taxon>
        <taxon>Actinomycetes</taxon>
        <taxon>Propionibacteriales</taxon>
        <taxon>Nocardioidaceae</taxon>
        <taxon>Nocardioides</taxon>
    </lineage>
</organism>
<evidence type="ECO:0000259" key="1">
    <source>
        <dbReference type="SMART" id="SM00642"/>
    </source>
</evidence>
<keyword evidence="3" id="KW-1185">Reference proteome</keyword>
<dbReference type="SUPFAM" id="SSF51445">
    <property type="entry name" value="(Trans)glycosidases"/>
    <property type="match status" value="1"/>
</dbReference>
<dbReference type="Gene3D" id="2.60.40.1180">
    <property type="entry name" value="Golgi alpha-mannosidase II"/>
    <property type="match status" value="1"/>
</dbReference>